<evidence type="ECO:0000256" key="4">
    <source>
        <dbReference type="SAM" id="MobiDB-lite"/>
    </source>
</evidence>
<dbReference type="Pfam" id="PF06657">
    <property type="entry name" value="Cep57_MT_bd"/>
    <property type="match status" value="1"/>
</dbReference>
<keyword evidence="3" id="KW-0175">Coiled coil</keyword>
<evidence type="ECO:0000313" key="8">
    <source>
        <dbReference type="Proteomes" id="UP000308652"/>
    </source>
</evidence>
<feature type="region of interest" description="Disordered" evidence="4">
    <location>
        <begin position="858"/>
        <end position="916"/>
    </location>
</feature>
<feature type="domain" description="Cep57 centrosome microtubule-binding" evidence="5">
    <location>
        <begin position="915"/>
        <end position="988"/>
    </location>
</feature>
<feature type="compositionally biased region" description="Low complexity" evidence="4">
    <location>
        <begin position="789"/>
        <end position="802"/>
    </location>
</feature>
<evidence type="ECO:0000259" key="5">
    <source>
        <dbReference type="Pfam" id="PF06657"/>
    </source>
</evidence>
<dbReference type="Pfam" id="PF14197">
    <property type="entry name" value="Cep57_CLD_2"/>
    <property type="match status" value="1"/>
</dbReference>
<proteinExistence type="predicted"/>
<keyword evidence="8" id="KW-1185">Reference proteome</keyword>
<evidence type="ECO:0000256" key="1">
    <source>
        <dbReference type="ARBA" id="ARBA00004496"/>
    </source>
</evidence>
<protein>
    <recommendedName>
        <fullName evidence="9">Cep57 centrosome microtubule-binding domain-containing protein</fullName>
    </recommendedName>
</protein>
<feature type="domain" description="PPC89 centrosome localisation" evidence="6">
    <location>
        <begin position="532"/>
        <end position="607"/>
    </location>
</feature>
<reference evidence="7 8" key="1">
    <citation type="journal article" date="2019" name="Nat. Ecol. Evol.">
        <title>Megaphylogeny resolves global patterns of mushroom evolution.</title>
        <authorList>
            <person name="Varga T."/>
            <person name="Krizsan K."/>
            <person name="Foldi C."/>
            <person name="Dima B."/>
            <person name="Sanchez-Garcia M."/>
            <person name="Sanchez-Ramirez S."/>
            <person name="Szollosi G.J."/>
            <person name="Szarkandi J.G."/>
            <person name="Papp V."/>
            <person name="Albert L."/>
            <person name="Andreopoulos W."/>
            <person name="Angelini C."/>
            <person name="Antonin V."/>
            <person name="Barry K.W."/>
            <person name="Bougher N.L."/>
            <person name="Buchanan P."/>
            <person name="Buyck B."/>
            <person name="Bense V."/>
            <person name="Catcheside P."/>
            <person name="Chovatia M."/>
            <person name="Cooper J."/>
            <person name="Damon W."/>
            <person name="Desjardin D."/>
            <person name="Finy P."/>
            <person name="Geml J."/>
            <person name="Haridas S."/>
            <person name="Hughes K."/>
            <person name="Justo A."/>
            <person name="Karasinski D."/>
            <person name="Kautmanova I."/>
            <person name="Kiss B."/>
            <person name="Kocsube S."/>
            <person name="Kotiranta H."/>
            <person name="LaButti K.M."/>
            <person name="Lechner B.E."/>
            <person name="Liimatainen K."/>
            <person name="Lipzen A."/>
            <person name="Lukacs Z."/>
            <person name="Mihaltcheva S."/>
            <person name="Morgado L.N."/>
            <person name="Niskanen T."/>
            <person name="Noordeloos M.E."/>
            <person name="Ohm R.A."/>
            <person name="Ortiz-Santana B."/>
            <person name="Ovrebo C."/>
            <person name="Racz N."/>
            <person name="Riley R."/>
            <person name="Savchenko A."/>
            <person name="Shiryaev A."/>
            <person name="Soop K."/>
            <person name="Spirin V."/>
            <person name="Szebenyi C."/>
            <person name="Tomsovsky M."/>
            <person name="Tulloss R.E."/>
            <person name="Uehling J."/>
            <person name="Grigoriev I.V."/>
            <person name="Vagvolgyi C."/>
            <person name="Papp T."/>
            <person name="Martin F.M."/>
            <person name="Miettinen O."/>
            <person name="Hibbett D.S."/>
            <person name="Nagy L.G."/>
        </authorList>
    </citation>
    <scope>NUCLEOTIDE SEQUENCE [LARGE SCALE GENOMIC DNA]</scope>
    <source>
        <strain evidence="7 8">CBS 166.37</strain>
    </source>
</reference>
<evidence type="ECO:0000259" key="6">
    <source>
        <dbReference type="Pfam" id="PF14197"/>
    </source>
</evidence>
<feature type="compositionally biased region" description="Basic and acidic residues" evidence="4">
    <location>
        <begin position="605"/>
        <end position="619"/>
    </location>
</feature>
<dbReference type="InterPro" id="IPR025925">
    <property type="entry name" value="PPC89_CLD"/>
</dbReference>
<evidence type="ECO:0000256" key="3">
    <source>
        <dbReference type="SAM" id="Coils"/>
    </source>
</evidence>
<dbReference type="GO" id="GO:0005737">
    <property type="term" value="C:cytoplasm"/>
    <property type="evidence" value="ECO:0007669"/>
    <property type="project" value="UniProtKB-SubCell"/>
</dbReference>
<gene>
    <name evidence="7" type="ORF">BDQ12DRAFT_735193</name>
</gene>
<feature type="compositionally biased region" description="Low complexity" evidence="4">
    <location>
        <begin position="205"/>
        <end position="239"/>
    </location>
</feature>
<dbReference type="AlphaFoldDB" id="A0A5C3M0P3"/>
<feature type="compositionally biased region" description="Acidic residues" evidence="4">
    <location>
        <begin position="656"/>
        <end position="666"/>
    </location>
</feature>
<feature type="coiled-coil region" evidence="3">
    <location>
        <begin position="429"/>
        <end position="484"/>
    </location>
</feature>
<feature type="compositionally biased region" description="Basic and acidic residues" evidence="4">
    <location>
        <begin position="895"/>
        <end position="908"/>
    </location>
</feature>
<evidence type="ECO:0000256" key="2">
    <source>
        <dbReference type="ARBA" id="ARBA00022490"/>
    </source>
</evidence>
<evidence type="ECO:0000313" key="7">
    <source>
        <dbReference type="EMBL" id="TFK38989.1"/>
    </source>
</evidence>
<dbReference type="OrthoDB" id="76453at2759"/>
<sequence length="1003" mass="113091">MRRHPKGSVLDISIRGDELEQHRIQLENNLQHTDLSFRLSSASDDEGYNPHQDSSVEYPRHHSGPAPYAEFPSFDQHRSQDQFGDEDTQMHAWSYRTGDDEEGINPYGGETLSTVAHHASALTLNAGLGGGRASRREMSMSGAEYDPDRPLHEMIVGVDRISMFDMDPSKSKLAGVGSVTFDPLVVDSTAELDRILESGHAPPASLHSRSVRLRSPLSSATSSASDSDSGHSHSSISRPKLSDALRRVSFSPKRPRSPQIRRSDSPVVRPMSPLIATNESMNMPTPRPARRNQSSSSVARPEVRLQPPTPSSTSSKFTRMARGIAKEIEAEQWHSDDQRRVYNRQEEGSRPASAPVSGSAERNPFHDAANHDTSNVVRPTPRRALVKGTPRGKVHLPDVTGLTSAVESPAKLSTNYQSYRADDKSRDAEARLLQTLSAVQAKLHQLEEENGISRRRVRELELELEECKREVARERTRLMEREEVIVQQQRDLSMNNARRTKGKARARDVSVSVHEEDLIGRYKEAVEEKKALEALISSLRTHLTRLTAELSSHQELLAELRNMRESDAQTLREKGADITRLKDEVERLAGEVEVLRGVVEEGLKERRASREISMQHEAADVAMSQDIDSEREEDEEEQEREQEERREWDGSRHYDDEEDDDEEAEPFDPLSILGSSRGEVGQADKTMRTDHATLGSSNLANSTPGRFADSEEFERISAEVEERRLNASANGSTFSRSRSSSKSPSQRLTRPTAEDASDEDELHDVSRAPSPSVASYRESVQHRQRQAQVSSSRPPVTTPRTSRPTKRTGQSELETPFPQIRGERLERLFFSAPEHNAKTCTVCHRRRAHPDVSLLPHRQRKDLNEQNSAVDEDEDKDEGFVEGPEAGRSARNQWRQREHVTVSEDAGHWRRTAQKEGLPPQTVLARVIREIEDDFTHYKSIYVELADQYKDMDAVSNVPKRNILAQHLREVVDILEQKGDQIASLYDLLTFKDRPTSEFISKR</sequence>
<dbReference type="Proteomes" id="UP000308652">
    <property type="component" value="Unassembled WGS sequence"/>
</dbReference>
<name>A0A5C3M0P3_9AGAR</name>
<keyword evidence="2" id="KW-0963">Cytoplasm</keyword>
<dbReference type="GO" id="GO:0008017">
    <property type="term" value="F:microtubule binding"/>
    <property type="evidence" value="ECO:0007669"/>
    <property type="project" value="InterPro"/>
</dbReference>
<feature type="region of interest" description="Disordered" evidence="4">
    <location>
        <begin position="605"/>
        <end position="819"/>
    </location>
</feature>
<feature type="coiled-coil region" evidence="3">
    <location>
        <begin position="515"/>
        <end position="598"/>
    </location>
</feature>
<feature type="compositionally biased region" description="Basic and acidic residues" evidence="4">
    <location>
        <begin position="324"/>
        <end position="349"/>
    </location>
</feature>
<feature type="compositionally biased region" description="Acidic residues" evidence="4">
    <location>
        <begin position="627"/>
        <end position="641"/>
    </location>
</feature>
<dbReference type="EMBL" id="ML213601">
    <property type="protein sequence ID" value="TFK38989.1"/>
    <property type="molecule type" value="Genomic_DNA"/>
</dbReference>
<feature type="compositionally biased region" description="Polar residues" evidence="4">
    <location>
        <begin position="694"/>
        <end position="704"/>
    </location>
</feature>
<evidence type="ECO:0008006" key="9">
    <source>
        <dbReference type="Google" id="ProtNLM"/>
    </source>
</evidence>
<accession>A0A5C3M0P3</accession>
<feature type="compositionally biased region" description="Low complexity" evidence="4">
    <location>
        <begin position="728"/>
        <end position="747"/>
    </location>
</feature>
<feature type="region of interest" description="Disordered" evidence="4">
    <location>
        <begin position="200"/>
        <end position="401"/>
    </location>
</feature>
<feature type="compositionally biased region" description="Basic residues" evidence="4">
    <location>
        <begin position="380"/>
        <end position="394"/>
    </location>
</feature>
<organism evidence="7 8">
    <name type="scientific">Crucibulum laeve</name>
    <dbReference type="NCBI Taxonomy" id="68775"/>
    <lineage>
        <taxon>Eukaryota</taxon>
        <taxon>Fungi</taxon>
        <taxon>Dikarya</taxon>
        <taxon>Basidiomycota</taxon>
        <taxon>Agaricomycotina</taxon>
        <taxon>Agaricomycetes</taxon>
        <taxon>Agaricomycetidae</taxon>
        <taxon>Agaricales</taxon>
        <taxon>Agaricineae</taxon>
        <taxon>Nidulariaceae</taxon>
        <taxon>Crucibulum</taxon>
    </lineage>
</organism>
<feature type="compositionally biased region" description="Basic and acidic residues" evidence="4">
    <location>
        <begin position="642"/>
        <end position="655"/>
    </location>
</feature>
<feature type="region of interest" description="Disordered" evidence="4">
    <location>
        <begin position="40"/>
        <end position="87"/>
    </location>
</feature>
<feature type="compositionally biased region" description="Basic and acidic residues" evidence="4">
    <location>
        <begin position="713"/>
        <end position="725"/>
    </location>
</feature>
<comment type="subcellular location">
    <subcellularLocation>
        <location evidence="1">Cytoplasm</location>
    </subcellularLocation>
</comment>
<dbReference type="InterPro" id="IPR024957">
    <property type="entry name" value="Cep57_MT-bd_dom"/>
</dbReference>